<dbReference type="GO" id="GO:0005886">
    <property type="term" value="C:plasma membrane"/>
    <property type="evidence" value="ECO:0007669"/>
    <property type="project" value="UniProtKB-SubCell"/>
</dbReference>
<dbReference type="InterPro" id="IPR006685">
    <property type="entry name" value="MscS_channel_2nd"/>
</dbReference>
<dbReference type="AlphaFoldDB" id="A0A451BMB0"/>
<comment type="subcellular location">
    <subcellularLocation>
        <location evidence="1">Cell membrane</location>
        <topology evidence="1">Multi-pass membrane protein</topology>
    </subcellularLocation>
</comment>
<keyword evidence="7" id="KW-0175">Coiled coil</keyword>
<dbReference type="GO" id="GO:0008381">
    <property type="term" value="F:mechanosensitive monoatomic ion channel activity"/>
    <property type="evidence" value="ECO:0007669"/>
    <property type="project" value="UniProtKB-ARBA"/>
</dbReference>
<dbReference type="EMBL" id="CAADHB010000049">
    <property type="protein sequence ID" value="VFK79416.1"/>
    <property type="molecule type" value="Genomic_DNA"/>
</dbReference>
<dbReference type="InterPro" id="IPR049142">
    <property type="entry name" value="MS_channel_1st"/>
</dbReference>
<keyword evidence="4 9" id="KW-0812">Transmembrane</keyword>
<feature type="transmembrane region" description="Helical" evidence="9">
    <location>
        <begin position="989"/>
        <end position="1014"/>
    </location>
</feature>
<evidence type="ECO:0000259" key="14">
    <source>
        <dbReference type="Pfam" id="PF21088"/>
    </source>
</evidence>
<dbReference type="InterPro" id="IPR011066">
    <property type="entry name" value="MscS_channel_C_sf"/>
</dbReference>
<organism evidence="15">
    <name type="scientific">Candidatus Kentrum sp. SD</name>
    <dbReference type="NCBI Taxonomy" id="2126332"/>
    <lineage>
        <taxon>Bacteria</taxon>
        <taxon>Pseudomonadati</taxon>
        <taxon>Pseudomonadota</taxon>
        <taxon>Gammaproteobacteria</taxon>
        <taxon>Candidatus Kentrum</taxon>
    </lineage>
</organism>
<evidence type="ECO:0000256" key="7">
    <source>
        <dbReference type="SAM" id="Coils"/>
    </source>
</evidence>
<proteinExistence type="inferred from homology"/>
<dbReference type="InterPro" id="IPR010920">
    <property type="entry name" value="LSM_dom_sf"/>
</dbReference>
<name>A0A451BMB0_9GAMM</name>
<dbReference type="Pfam" id="PF12794">
    <property type="entry name" value="MscS_TM"/>
    <property type="match status" value="1"/>
</dbReference>
<evidence type="ECO:0000256" key="9">
    <source>
        <dbReference type="SAM" id="Phobius"/>
    </source>
</evidence>
<evidence type="ECO:0000259" key="11">
    <source>
        <dbReference type="Pfam" id="PF12794"/>
    </source>
</evidence>
<dbReference type="InterPro" id="IPR052702">
    <property type="entry name" value="MscS-like_channel"/>
</dbReference>
<feature type="transmembrane region" description="Helical" evidence="9">
    <location>
        <begin position="658"/>
        <end position="687"/>
    </location>
</feature>
<dbReference type="InterPro" id="IPR024393">
    <property type="entry name" value="MscS_porin"/>
</dbReference>
<dbReference type="InterPro" id="IPR011014">
    <property type="entry name" value="MscS_channel_TM-2"/>
</dbReference>
<dbReference type="Pfam" id="PF21082">
    <property type="entry name" value="MS_channel_3rd"/>
    <property type="match status" value="1"/>
</dbReference>
<dbReference type="InterPro" id="IPR023408">
    <property type="entry name" value="MscS_beta-dom_sf"/>
</dbReference>
<dbReference type="PANTHER" id="PTHR30347:SF1">
    <property type="entry name" value="MECHANOSENSITIVE CHANNEL MSCK"/>
    <property type="match status" value="1"/>
</dbReference>
<evidence type="ECO:0000259" key="10">
    <source>
        <dbReference type="Pfam" id="PF00924"/>
    </source>
</evidence>
<feature type="domain" description="Mechanosensitive ion channel MscS" evidence="10">
    <location>
        <begin position="1073"/>
        <end position="1138"/>
    </location>
</feature>
<dbReference type="Pfam" id="PF00924">
    <property type="entry name" value="MS_channel_2nd"/>
    <property type="match status" value="1"/>
</dbReference>
<evidence type="ECO:0000256" key="2">
    <source>
        <dbReference type="ARBA" id="ARBA00008017"/>
    </source>
</evidence>
<evidence type="ECO:0000313" key="15">
    <source>
        <dbReference type="EMBL" id="VFK79416.1"/>
    </source>
</evidence>
<dbReference type="Gene3D" id="3.30.70.100">
    <property type="match status" value="1"/>
</dbReference>
<sequence length="1251" mass="139780">MNKLNPGLRAWDRVERMNHTLRDGLVKEIGSRDTGDSNSSSTIDITMRMVRGRFPSPAWPKPRRFVLTGVIPTVGREKSDMEIRTRPGHFSNESRLHANRHEKRKPCLESAETGLCLAIFRGRIGVFLSLVAFLCAPLAHPLAADTEVTQTRIDAGRKVVESATGLDETQKQQALEFYAQAEKWLREANAAKAEKARLMAVAREGPKKIKKLRARMEEFSRNKTDDPNALAPNRDPDGMGAAIKEEEAALTEAREARRQQMDILSELTVGAKNSSTEISANRKTMERISEDLNALASADDPIRVSEARGISLKTHRILIREKIAVSTLRQENHSLLVDLAQLERDMAEARIARCQARLDRLREAAGDLREEKATQARREAERDIIESTALPGAFRAIANETTQYRMELEDLARNEKTVAEALAAAKAGLDGIESDFKRIRQRVKVVGTGQAISSVLRARRAALPSMRSYRRASNERKEEIVRATDRQIHIDERLHAHGTVGDFAAKLMLALPDMPESERDGFERKARRLTQAQRDALNELQKVYGTYIGGLTALDLAKRRLVSVAKSYVDYIDDALRLIPDPSFLDLARERVFTQATWWLFSPANWSEFGKDVGSLARRYPIPTILLAGLLVVLAIRRRSSKARLEKLSRDAGKIRDYAFAYFLEAVAITLFIASWPLLIAGVGYLFVLSSGTDPFTDLLGYALFKSGLVLAGGLFLIEANRRDGIGERHLRWPAPIREAMLRELRWALPTVVSLGFLAIIMSQDGAPSALWPLGRLAFVILMMVFLVLAYRLFHAHGPFMGTWRKHPSTHLKMFLELHFLWFPLLLLLPFGLALLPILGYRTMSLHFLDGVEMTLWFFIGLFFLREFVIRYLDIAELRLRHEEAVRKRNELHAQCVREKEDMQKTSEEKPATLSSLMEIPEPDFRELGDQAKRLVQGGFLFSAIIGIWFIWSDLLSTPGFLGDAGLSFYAPELADGIAREVSITLGDVVGALILLVITMLAAKNIPGVLEIVLLRRLPLETGGRYAFATLTQYSIVGIGMAAMLGALGVEWSSIQWLVAALGIGLGFGLQEIVANFISGIILLFERPIRVGDVVTIDDTTGIVSRIRIRATTIIDWEKKELLVPNKDLITGRLTNWTLSNRMTRILITVGIAYGSDVALALRLLTEAATEHPEVLSDPAPLGTFEGFGDNALTLFLRCYMESVDNRLATTSALHQAINEKFNAAGISISFPQRDIHLDTVTPLDIRLVSS</sequence>
<dbReference type="InterPro" id="IPR025692">
    <property type="entry name" value="MscS_IM_dom1"/>
</dbReference>
<dbReference type="Pfam" id="PF12795">
    <property type="entry name" value="MscS_porin"/>
    <property type="match status" value="1"/>
</dbReference>
<feature type="transmembrane region" description="Helical" evidence="9">
    <location>
        <begin position="745"/>
        <end position="762"/>
    </location>
</feature>
<evidence type="ECO:0000259" key="13">
    <source>
        <dbReference type="Pfam" id="PF21082"/>
    </source>
</evidence>
<evidence type="ECO:0000256" key="1">
    <source>
        <dbReference type="ARBA" id="ARBA00004651"/>
    </source>
</evidence>
<evidence type="ECO:0000256" key="3">
    <source>
        <dbReference type="ARBA" id="ARBA00022475"/>
    </source>
</evidence>
<feature type="coiled-coil region" evidence="7">
    <location>
        <begin position="875"/>
        <end position="909"/>
    </location>
</feature>
<evidence type="ECO:0000256" key="6">
    <source>
        <dbReference type="ARBA" id="ARBA00023136"/>
    </source>
</evidence>
<feature type="transmembrane region" description="Helical" evidence="9">
    <location>
        <begin position="815"/>
        <end position="836"/>
    </location>
</feature>
<reference evidence="15" key="1">
    <citation type="submission" date="2019-02" db="EMBL/GenBank/DDBJ databases">
        <authorList>
            <person name="Gruber-Vodicka R. H."/>
            <person name="Seah K. B. B."/>
        </authorList>
    </citation>
    <scope>NUCLEOTIDE SEQUENCE</scope>
    <source>
        <strain evidence="15">BECK_S127</strain>
    </source>
</reference>
<keyword evidence="3" id="KW-1003">Cell membrane</keyword>
<evidence type="ECO:0000256" key="4">
    <source>
        <dbReference type="ARBA" id="ARBA00022692"/>
    </source>
</evidence>
<feature type="transmembrane region" description="Helical" evidence="9">
    <location>
        <begin position="1055"/>
        <end position="1085"/>
    </location>
</feature>
<dbReference type="InterPro" id="IPR049278">
    <property type="entry name" value="MS_channel_C"/>
</dbReference>
<feature type="transmembrane region" description="Helical" evidence="9">
    <location>
        <begin position="774"/>
        <end position="794"/>
    </location>
</feature>
<feature type="transmembrane region" description="Helical" evidence="9">
    <location>
        <begin position="699"/>
        <end position="718"/>
    </location>
</feature>
<feature type="domain" description="Mechanosensitive ion channel inner membrane" evidence="11">
    <location>
        <begin position="624"/>
        <end position="964"/>
    </location>
</feature>
<dbReference type="SUPFAM" id="SSF82861">
    <property type="entry name" value="Mechanosensitive channel protein MscS (YggB), transmembrane region"/>
    <property type="match status" value="1"/>
</dbReference>
<feature type="transmembrane region" description="Helical" evidence="9">
    <location>
        <begin position="856"/>
        <end position="873"/>
    </location>
</feature>
<feature type="transmembrane region" description="Helical" evidence="9">
    <location>
        <begin position="620"/>
        <end position="637"/>
    </location>
</feature>
<accession>A0A451BMB0</accession>
<keyword evidence="6 9" id="KW-0472">Membrane</keyword>
<dbReference type="Gene3D" id="2.30.30.60">
    <property type="match status" value="1"/>
</dbReference>
<dbReference type="Pfam" id="PF21088">
    <property type="entry name" value="MS_channel_1st"/>
    <property type="match status" value="1"/>
</dbReference>
<dbReference type="Gene3D" id="1.10.287.1260">
    <property type="match status" value="1"/>
</dbReference>
<feature type="domain" description="Mechanosensitive ion channel transmembrane helices 2/3" evidence="14">
    <location>
        <begin position="1031"/>
        <end position="1071"/>
    </location>
</feature>
<dbReference type="SUPFAM" id="SSF82689">
    <property type="entry name" value="Mechanosensitive channel protein MscS (YggB), C-terminal domain"/>
    <property type="match status" value="1"/>
</dbReference>
<feature type="domain" description="Mechanosensitive ion channel MscS C-terminal" evidence="13">
    <location>
        <begin position="1147"/>
        <end position="1229"/>
    </location>
</feature>
<keyword evidence="5 9" id="KW-1133">Transmembrane helix</keyword>
<dbReference type="PANTHER" id="PTHR30347">
    <property type="entry name" value="POTASSIUM CHANNEL RELATED"/>
    <property type="match status" value="1"/>
</dbReference>
<feature type="region of interest" description="Disordered" evidence="8">
    <location>
        <begin position="218"/>
        <end position="237"/>
    </location>
</feature>
<evidence type="ECO:0000256" key="5">
    <source>
        <dbReference type="ARBA" id="ARBA00022989"/>
    </source>
</evidence>
<evidence type="ECO:0000259" key="12">
    <source>
        <dbReference type="Pfam" id="PF12795"/>
    </source>
</evidence>
<dbReference type="SUPFAM" id="SSF50182">
    <property type="entry name" value="Sm-like ribonucleoproteins"/>
    <property type="match status" value="1"/>
</dbReference>
<feature type="transmembrane region" description="Helical" evidence="9">
    <location>
        <begin position="935"/>
        <end position="952"/>
    </location>
</feature>
<feature type="domain" description="Mechanosensitive ion channel MscS porin" evidence="12">
    <location>
        <begin position="160"/>
        <end position="387"/>
    </location>
</feature>
<evidence type="ECO:0000256" key="8">
    <source>
        <dbReference type="SAM" id="MobiDB-lite"/>
    </source>
</evidence>
<feature type="transmembrane region" description="Helical" evidence="9">
    <location>
        <begin position="1026"/>
        <end position="1049"/>
    </location>
</feature>
<comment type="similarity">
    <text evidence="2">Belongs to the MscS (TC 1.A.23) family.</text>
</comment>
<feature type="coiled-coil region" evidence="7">
    <location>
        <begin position="325"/>
        <end position="378"/>
    </location>
</feature>
<protein>
    <submittedName>
        <fullName evidence="15">Potassium efflux system protein</fullName>
    </submittedName>
</protein>
<gene>
    <name evidence="15" type="ORF">BECKSD772D_GA0070982_10491</name>
</gene>